<evidence type="ECO:0000256" key="3">
    <source>
        <dbReference type="ARBA" id="ARBA00022692"/>
    </source>
</evidence>
<reference evidence="7" key="1">
    <citation type="submission" date="2015-07" db="EMBL/GenBank/DDBJ databases">
        <title>Transcriptome Assembly of Anthurium amnicola.</title>
        <authorList>
            <person name="Suzuki J."/>
        </authorList>
    </citation>
    <scope>NUCLEOTIDE SEQUENCE</scope>
</reference>
<dbReference type="EMBL" id="GDJX01014149">
    <property type="protein sequence ID" value="JAT53787.1"/>
    <property type="molecule type" value="Transcribed_RNA"/>
</dbReference>
<feature type="transmembrane region" description="Helical" evidence="6">
    <location>
        <begin position="221"/>
        <end position="253"/>
    </location>
</feature>
<evidence type="ECO:0000313" key="7">
    <source>
        <dbReference type="EMBL" id="JAT53787.1"/>
    </source>
</evidence>
<dbReference type="InterPro" id="IPR007749">
    <property type="entry name" value="DUF677"/>
</dbReference>
<dbReference type="GO" id="GO:0016020">
    <property type="term" value="C:membrane"/>
    <property type="evidence" value="ECO:0007669"/>
    <property type="project" value="UniProtKB-SubCell"/>
</dbReference>
<keyword evidence="3 6" id="KW-0812">Transmembrane</keyword>
<sequence length="373" mass="41866">MHFKLGIFHDCTGRDRTAPLEAVAPISLASFDLREEYASAFRTQSYNEFWARVLAQTFSSGSAPSRRSTERSAAARLPSSHLFVDKLLEPDQPTVAKVLAHARGRDDGRRRRHSLLISDYFAETANASLLCGFLLKDIEKIRLCYRPFKKALSSLGFSGDASPVDQLADLCKSHDPFSSLALSQRDFQAVQSGSASLLERLESGRRKARARLRLLNRLKRGLAVLFVALAASTSFVGVCVAFHVAVAALMALLPAHFPLVSTRWTARVVAQLDAAAKGTYILSRDLDTISRLVARLHDEVEHMLAMLRFCFERRHELLRPAKEVVRQLKKNDASFNQQLDELEEHLYLCFMTINKARSLVMKEVLLPARRVNM</sequence>
<accession>A0A1D1YGL5</accession>
<dbReference type="PANTHER" id="PTHR31113">
    <property type="entry name" value="UPF0496 PROTEIN 3-RELATED"/>
    <property type="match status" value="1"/>
</dbReference>
<keyword evidence="5 6" id="KW-0472">Membrane</keyword>
<evidence type="ECO:0000256" key="5">
    <source>
        <dbReference type="ARBA" id="ARBA00023136"/>
    </source>
</evidence>
<organism evidence="7">
    <name type="scientific">Anthurium amnicola</name>
    <dbReference type="NCBI Taxonomy" id="1678845"/>
    <lineage>
        <taxon>Eukaryota</taxon>
        <taxon>Viridiplantae</taxon>
        <taxon>Streptophyta</taxon>
        <taxon>Embryophyta</taxon>
        <taxon>Tracheophyta</taxon>
        <taxon>Spermatophyta</taxon>
        <taxon>Magnoliopsida</taxon>
        <taxon>Liliopsida</taxon>
        <taxon>Araceae</taxon>
        <taxon>Pothoideae</taxon>
        <taxon>Potheae</taxon>
        <taxon>Anthurium</taxon>
    </lineage>
</organism>
<comment type="subcellular location">
    <subcellularLocation>
        <location evidence="1">Membrane</location>
    </subcellularLocation>
</comment>
<evidence type="ECO:0000256" key="1">
    <source>
        <dbReference type="ARBA" id="ARBA00004370"/>
    </source>
</evidence>
<keyword evidence="4 6" id="KW-1133">Transmembrane helix</keyword>
<gene>
    <name evidence="7" type="primary">OsI_009784_1</name>
    <name evidence="7" type="ORF">g.49828</name>
</gene>
<evidence type="ECO:0000256" key="2">
    <source>
        <dbReference type="ARBA" id="ARBA00009074"/>
    </source>
</evidence>
<dbReference type="PANTHER" id="PTHR31113:SF6">
    <property type="entry name" value="UPF0496 PROTEIN 3"/>
    <property type="match status" value="1"/>
</dbReference>
<name>A0A1D1YGL5_9ARAE</name>
<evidence type="ECO:0000256" key="4">
    <source>
        <dbReference type="ARBA" id="ARBA00022989"/>
    </source>
</evidence>
<evidence type="ECO:0000256" key="6">
    <source>
        <dbReference type="SAM" id="Phobius"/>
    </source>
</evidence>
<protein>
    <submittedName>
        <fullName evidence="7">UPF0496 protein 3</fullName>
    </submittedName>
</protein>
<dbReference type="Pfam" id="PF05055">
    <property type="entry name" value="DUF677"/>
    <property type="match status" value="1"/>
</dbReference>
<dbReference type="AlphaFoldDB" id="A0A1D1YGL5"/>
<proteinExistence type="inferred from homology"/>
<comment type="similarity">
    <text evidence="2">Belongs to the UPF0496 family.</text>
</comment>